<keyword evidence="3" id="KW-1185">Reference proteome</keyword>
<dbReference type="InterPro" id="IPR034660">
    <property type="entry name" value="DinB/YfiT-like"/>
</dbReference>
<dbReference type="Pfam" id="PF11716">
    <property type="entry name" value="MDMPI_N"/>
    <property type="match status" value="1"/>
</dbReference>
<feature type="domain" description="Mycothiol-dependent maleylpyruvate isomerase metal-binding" evidence="1">
    <location>
        <begin position="12"/>
        <end position="147"/>
    </location>
</feature>
<proteinExistence type="predicted"/>
<name>A0A4Q7WME5_9ACTN</name>
<comment type="caution">
    <text evidence="2">The sequence shown here is derived from an EMBL/GenBank/DDBJ whole genome shotgun (WGS) entry which is preliminary data.</text>
</comment>
<evidence type="ECO:0000313" key="2">
    <source>
        <dbReference type="EMBL" id="RZU11200.1"/>
    </source>
</evidence>
<sequence>MSNADIVITALRTGYERLAELVTNFDEDALAGPSAAAEWDIAQVLSHLGSGAEIMTNTVQLTLDGKPAADSDFNQNVWARWDSSSRQEQAAGFLVWNEKLTTLFESLSDDQRDNLRIELGYLPAPADVATVARMRLSELTYHSWDVRSASDPSATLDADAVPQMFQNTTDLSWITKPANLNGQQAVLTVATTDPATEFSLRLDDPVSIDPNPADRADLADGSLTLPAESWLRLIAGRLAPDHTPSTLELTGPVSLSTLREVFPGY</sequence>
<dbReference type="EMBL" id="SHKR01000015">
    <property type="protein sequence ID" value="RZU11200.1"/>
    <property type="molecule type" value="Genomic_DNA"/>
</dbReference>
<dbReference type="AlphaFoldDB" id="A0A4Q7WME5"/>
<evidence type="ECO:0000313" key="3">
    <source>
        <dbReference type="Proteomes" id="UP000292027"/>
    </source>
</evidence>
<evidence type="ECO:0000259" key="1">
    <source>
        <dbReference type="Pfam" id="PF11716"/>
    </source>
</evidence>
<gene>
    <name evidence="2" type="ORF">EV645_6360</name>
</gene>
<dbReference type="InterPro" id="IPR024344">
    <property type="entry name" value="MDMPI_metal-binding"/>
</dbReference>
<dbReference type="Proteomes" id="UP000292027">
    <property type="component" value="Unassembled WGS sequence"/>
</dbReference>
<reference evidence="2 3" key="1">
    <citation type="journal article" date="2015" name="Stand. Genomic Sci.">
        <title>Genomic Encyclopedia of Bacterial and Archaeal Type Strains, Phase III: the genomes of soil and plant-associated and newly described type strains.</title>
        <authorList>
            <person name="Whitman W.B."/>
            <person name="Woyke T."/>
            <person name="Klenk H.P."/>
            <person name="Zhou Y."/>
            <person name="Lilburn T.G."/>
            <person name="Beck B.J."/>
            <person name="De Vos P."/>
            <person name="Vandamme P."/>
            <person name="Eisen J.A."/>
            <person name="Garrity G."/>
            <person name="Hugenholtz P."/>
            <person name="Kyrpides N.C."/>
        </authorList>
    </citation>
    <scope>NUCLEOTIDE SEQUENCE [LARGE SCALE GENOMIC DNA]</scope>
    <source>
        <strain evidence="2 3">VKM Ac-2540</strain>
    </source>
</reference>
<dbReference type="OrthoDB" id="3213691at2"/>
<dbReference type="RefSeq" id="WP_130447675.1">
    <property type="nucleotide sequence ID" value="NZ_SHKR01000015.1"/>
</dbReference>
<dbReference type="SUPFAM" id="SSF109854">
    <property type="entry name" value="DinB/YfiT-like putative metalloenzymes"/>
    <property type="match status" value="1"/>
</dbReference>
<dbReference type="NCBIfam" id="TIGR03083">
    <property type="entry name" value="maleylpyruvate isomerase family mycothiol-dependent enzyme"/>
    <property type="match status" value="1"/>
</dbReference>
<dbReference type="GO" id="GO:0046872">
    <property type="term" value="F:metal ion binding"/>
    <property type="evidence" value="ECO:0007669"/>
    <property type="project" value="InterPro"/>
</dbReference>
<protein>
    <submittedName>
        <fullName evidence="2">Uncharacterized protein (TIGR03083 family)</fullName>
    </submittedName>
</protein>
<organism evidence="2 3">
    <name type="scientific">Kribbella rubisoli</name>
    <dbReference type="NCBI Taxonomy" id="3075929"/>
    <lineage>
        <taxon>Bacteria</taxon>
        <taxon>Bacillati</taxon>
        <taxon>Actinomycetota</taxon>
        <taxon>Actinomycetes</taxon>
        <taxon>Propionibacteriales</taxon>
        <taxon>Kribbellaceae</taxon>
        <taxon>Kribbella</taxon>
    </lineage>
</organism>
<accession>A0A4Q7WME5</accession>
<dbReference type="InterPro" id="IPR017517">
    <property type="entry name" value="Maleyloyr_isom"/>
</dbReference>
<dbReference type="Gene3D" id="1.20.120.450">
    <property type="entry name" value="dinb family like domain"/>
    <property type="match status" value="1"/>
</dbReference>